<dbReference type="AlphaFoldDB" id="A0A1B2JB47"/>
<sequence>MKIPTLAIWNLFFVPFTLGQNFKLKFSALAPVSTNRIGNSIESYEVAIYRTEVGGLPSQSIGVWFRDGKLLQNRQESRVWDIVFSPPDAEGRVYVYSGANRHYYGLLRFLGDDPNEVPYLGQRHQLGIVYGPDDRRYANEPTRFTLEDGQLKLTEYAGSTTNNNTISACYAFSVYSTDEQYMIIAGEITSTLFYHCEPIVFGAVSTNLPFAEDNSIVSSSSATTIEDESTAVASTSTSITDERSIVTSSLARTHEDASSTEVASPSTSITDERPVVTSGLARTHEDASHTVVVPSSVASDGDLLPPTSTGLPSADVDLRQNFTLRFSALAPVLSETIWFKKERETYDVAVYNTNSGLPSQAIGVWFRAGRLLQNRQESRVWDVFFTPPDSEGRVYVYRASDGQYYGLLRFFGEDLNEVPRLFQRYQLGIVSSSNDQRYIDEPTRFTLENGQLKLIEYAGSTTKDKTINVCYTFNTFTYGQRYIIIAGEVADTRFYHCEPIVLSAASNN</sequence>
<protein>
    <submittedName>
        <fullName evidence="3">BA75_03329T0</fullName>
    </submittedName>
</protein>
<feature type="chain" id="PRO_5008539368" evidence="2">
    <location>
        <begin position="20"/>
        <end position="508"/>
    </location>
</feature>
<feature type="region of interest" description="Disordered" evidence="1">
    <location>
        <begin position="249"/>
        <end position="273"/>
    </location>
</feature>
<proteinExistence type="predicted"/>
<dbReference type="EMBL" id="CP014585">
    <property type="protein sequence ID" value="ANZ75209.1"/>
    <property type="molecule type" value="Genomic_DNA"/>
</dbReference>
<organism evidence="3 4">
    <name type="scientific">Komagataella pastoris</name>
    <name type="common">Yeast</name>
    <name type="synonym">Pichia pastoris</name>
    <dbReference type="NCBI Taxonomy" id="4922"/>
    <lineage>
        <taxon>Eukaryota</taxon>
        <taxon>Fungi</taxon>
        <taxon>Dikarya</taxon>
        <taxon>Ascomycota</taxon>
        <taxon>Saccharomycotina</taxon>
        <taxon>Pichiomycetes</taxon>
        <taxon>Pichiales</taxon>
        <taxon>Pichiaceae</taxon>
        <taxon>Komagataella</taxon>
    </lineage>
</organism>
<evidence type="ECO:0000256" key="1">
    <source>
        <dbReference type="SAM" id="MobiDB-lite"/>
    </source>
</evidence>
<accession>A0A1B2JB47</accession>
<dbReference type="OrthoDB" id="10426156at2759"/>
<keyword evidence="4" id="KW-1185">Reference proteome</keyword>
<keyword evidence="2" id="KW-0732">Signal</keyword>
<evidence type="ECO:0000313" key="4">
    <source>
        <dbReference type="Proteomes" id="UP000094565"/>
    </source>
</evidence>
<dbReference type="Proteomes" id="UP000094565">
    <property type="component" value="Chromosome 2"/>
</dbReference>
<gene>
    <name evidence="3" type="ORF">ATY40_BA7503329</name>
</gene>
<feature type="compositionally biased region" description="Polar residues" evidence="1">
    <location>
        <begin position="259"/>
        <end position="269"/>
    </location>
</feature>
<evidence type="ECO:0000313" key="3">
    <source>
        <dbReference type="EMBL" id="ANZ75209.1"/>
    </source>
</evidence>
<reference evidence="3 4" key="1">
    <citation type="submission" date="2016-02" db="EMBL/GenBank/DDBJ databases">
        <title>Comparative genomic and transcriptomic foundation for Pichia pastoris.</title>
        <authorList>
            <person name="Love K.R."/>
            <person name="Shah K.A."/>
            <person name="Whittaker C.A."/>
            <person name="Wu J."/>
            <person name="Bartlett M.C."/>
            <person name="Ma D."/>
            <person name="Leeson R.L."/>
            <person name="Priest M."/>
            <person name="Young S.K."/>
            <person name="Love J.C."/>
        </authorList>
    </citation>
    <scope>NUCLEOTIDE SEQUENCE [LARGE SCALE GENOMIC DNA]</scope>
    <source>
        <strain evidence="3 4">ATCC 28485</strain>
    </source>
</reference>
<evidence type="ECO:0000256" key="2">
    <source>
        <dbReference type="SAM" id="SignalP"/>
    </source>
</evidence>
<name>A0A1B2JB47_PICPA</name>
<feature type="signal peptide" evidence="2">
    <location>
        <begin position="1"/>
        <end position="19"/>
    </location>
</feature>